<dbReference type="EMBL" id="CADIKL010000032">
    <property type="protein sequence ID" value="CAB3800589.1"/>
    <property type="molecule type" value="Genomic_DNA"/>
</dbReference>
<gene>
    <name evidence="1" type="ORF">LMG28688_05194</name>
</gene>
<dbReference type="Proteomes" id="UP000494119">
    <property type="component" value="Unassembled WGS sequence"/>
</dbReference>
<accession>A0A6J5GKN1</accession>
<proteinExistence type="predicted"/>
<protein>
    <submittedName>
        <fullName evidence="1">Uncharacterized protein</fullName>
    </submittedName>
</protein>
<dbReference type="AlphaFoldDB" id="A0A6J5GKN1"/>
<evidence type="ECO:0000313" key="2">
    <source>
        <dbReference type="Proteomes" id="UP000494119"/>
    </source>
</evidence>
<organism evidence="1 2">
    <name type="scientific">Paraburkholderia caffeinitolerans</name>
    <dbReference type="NCBI Taxonomy" id="1723730"/>
    <lineage>
        <taxon>Bacteria</taxon>
        <taxon>Pseudomonadati</taxon>
        <taxon>Pseudomonadota</taxon>
        <taxon>Betaproteobacteria</taxon>
        <taxon>Burkholderiales</taxon>
        <taxon>Burkholderiaceae</taxon>
        <taxon>Paraburkholderia</taxon>
    </lineage>
</organism>
<name>A0A6J5GKN1_9BURK</name>
<sequence>MALASESGSRFASDELDLDFAQAIDMTVQQARALDTVCPYV</sequence>
<evidence type="ECO:0000313" key="1">
    <source>
        <dbReference type="EMBL" id="CAB3800589.1"/>
    </source>
</evidence>
<keyword evidence="2" id="KW-1185">Reference proteome</keyword>
<reference evidence="1 2" key="1">
    <citation type="submission" date="2020-04" db="EMBL/GenBank/DDBJ databases">
        <authorList>
            <person name="De Canck E."/>
        </authorList>
    </citation>
    <scope>NUCLEOTIDE SEQUENCE [LARGE SCALE GENOMIC DNA]</scope>
    <source>
        <strain evidence="1 2">LMG 28688</strain>
    </source>
</reference>